<dbReference type="PANTHER" id="PTHR31139:SF4">
    <property type="entry name" value="ECTOPIC P GRANULES PROTEIN 5 HOMOLOG"/>
    <property type="match status" value="1"/>
</dbReference>
<feature type="region of interest" description="Disordered" evidence="1">
    <location>
        <begin position="1"/>
        <end position="170"/>
    </location>
</feature>
<dbReference type="EMBL" id="CASHTH010004529">
    <property type="protein sequence ID" value="CAI8058548.1"/>
    <property type="molecule type" value="Genomic_DNA"/>
</dbReference>
<dbReference type="Proteomes" id="UP001174909">
    <property type="component" value="Unassembled WGS sequence"/>
</dbReference>
<gene>
    <name evidence="2" type="ORF">GBAR_LOCUS31834</name>
</gene>
<feature type="region of interest" description="Disordered" evidence="1">
    <location>
        <begin position="184"/>
        <end position="205"/>
    </location>
</feature>
<dbReference type="AlphaFoldDB" id="A0AA35U2L7"/>
<accession>A0AA35U2L7</accession>
<feature type="compositionally biased region" description="Basic residues" evidence="1">
    <location>
        <begin position="25"/>
        <end position="37"/>
    </location>
</feature>
<dbReference type="GO" id="GO:0005737">
    <property type="term" value="C:cytoplasm"/>
    <property type="evidence" value="ECO:0007669"/>
    <property type="project" value="TreeGrafter"/>
</dbReference>
<organism evidence="2 3">
    <name type="scientific">Geodia barretti</name>
    <name type="common">Barrett's horny sponge</name>
    <dbReference type="NCBI Taxonomy" id="519541"/>
    <lineage>
        <taxon>Eukaryota</taxon>
        <taxon>Metazoa</taxon>
        <taxon>Porifera</taxon>
        <taxon>Demospongiae</taxon>
        <taxon>Heteroscleromorpha</taxon>
        <taxon>Tetractinellida</taxon>
        <taxon>Astrophorina</taxon>
        <taxon>Geodiidae</taxon>
        <taxon>Geodia</taxon>
    </lineage>
</organism>
<evidence type="ECO:0000256" key="1">
    <source>
        <dbReference type="SAM" id="MobiDB-lite"/>
    </source>
</evidence>
<feature type="compositionally biased region" description="Basic and acidic residues" evidence="1">
    <location>
        <begin position="151"/>
        <end position="170"/>
    </location>
</feature>
<protein>
    <submittedName>
        <fullName evidence="2">Ectopic P granules protein 5 homolog</fullName>
    </submittedName>
</protein>
<evidence type="ECO:0000313" key="3">
    <source>
        <dbReference type="Proteomes" id="UP001174909"/>
    </source>
</evidence>
<feature type="compositionally biased region" description="Polar residues" evidence="1">
    <location>
        <begin position="99"/>
        <end position="109"/>
    </location>
</feature>
<feature type="compositionally biased region" description="Basic and acidic residues" evidence="1">
    <location>
        <begin position="119"/>
        <end position="129"/>
    </location>
</feature>
<evidence type="ECO:0000313" key="2">
    <source>
        <dbReference type="EMBL" id="CAI8058548.1"/>
    </source>
</evidence>
<proteinExistence type="predicted"/>
<sequence length="978" mass="109627">MVRSIQSVAVSFVEGKDSDMEAVRPKSKGKGKKKTKPKREEKGTAELPASSGGASVSALASPVTTETKPECTPTDETEPSAPPKTDDVIQDDVMHLLSTAVTSCNTESGSGVDGTMGEMKLRSDDEQLDKQSLQKSRNRKEMESQGESMELQDKETASSDSEERVSQMEEKQIETATERDVLLHSSDGGVSSGPGMEQRPSGVERGQIGVDRRQVSMEQKPEVGVERSNLGLGVIGMEQRQTGMEGGPAQVTVISVTNEATDITVTEKAENLEEEESEQHSDLLATAQPSVDKALTQPVSLPVVETPTVASSTSTVVVETNTTVATETPELPREVAMAADTAYPSLSTLMYAAEEEEEEDLIPFSEQDLGLLYQNRQLDAREDTEEAFIRNSWQEHHRLYELLSLYQKSLLALSAAKAHLQSLRNEYNTRKPLTWKFETQTITSSAKCGDRTRVSHDHTFKKAVFIPEAAVLFNDTLTGTRELLQEELCMKSYSSQLARIHIEHFLSELVSSIHVPTQEDAGFAAWVPESPPGSLDSSSSPHMRDAISVLFMFERRPQRDKQFTQDCRQWLNMLMSVQLRVATLTDHQFIQHHLLRCPPGVSRWAASYLQVASPLDTVGSLETQFGQRDILTGTTPDHRYGYDWGVGMGLHQDWGGPLLDHFVCCLATLLLPIKQRDEFLVSLSVPVTTSGEGERQRWTFVEDDLEEEDEENMMLLKESDFISFFDQFPFSEMFKHILRIGENGEIPVAETTSYQMLRLIAFSTCLIRLLGAAFSTLRLARYKEFVKQVGRTIRQTVQYVADTWSLYRSHRISLGDTLSHLPPLPLHQEGGEARYSLNRLQIEFDQFVLRATQWILTAHRLGAWQFLADMPYSALSLKAVWNIFYCIYGNQMNQYDWSPGREGRERGGREVHTLSTINEIIDSLKDPTHKAQFADMLLKTFTSEAVFLLTTFANMARSCHGNEQEERQFISTSRLGDI</sequence>
<comment type="caution">
    <text evidence="2">The sequence shown here is derived from an EMBL/GenBank/DDBJ whole genome shotgun (WGS) entry which is preliminary data.</text>
</comment>
<keyword evidence="3" id="KW-1185">Reference proteome</keyword>
<dbReference type="GO" id="GO:0097352">
    <property type="term" value="P:autophagosome maturation"/>
    <property type="evidence" value="ECO:0007669"/>
    <property type="project" value="TreeGrafter"/>
</dbReference>
<name>A0AA35U2L7_GEOBA</name>
<reference evidence="2" key="1">
    <citation type="submission" date="2023-03" db="EMBL/GenBank/DDBJ databases">
        <authorList>
            <person name="Steffen K."/>
            <person name="Cardenas P."/>
        </authorList>
    </citation>
    <scope>NUCLEOTIDE SEQUENCE</scope>
</reference>
<dbReference type="InterPro" id="IPR051436">
    <property type="entry name" value="Autophagy-related_EPG5"/>
</dbReference>
<feature type="compositionally biased region" description="Basic and acidic residues" evidence="1">
    <location>
        <begin position="14"/>
        <end position="24"/>
    </location>
</feature>
<dbReference type="PANTHER" id="PTHR31139">
    <property type="entry name" value="ECTOPIC P GRANULES PROTEIN 5 HOMOLOG"/>
    <property type="match status" value="1"/>
</dbReference>
<feature type="compositionally biased region" description="Low complexity" evidence="1">
    <location>
        <begin position="47"/>
        <end position="63"/>
    </location>
</feature>